<evidence type="ECO:0000256" key="2">
    <source>
        <dbReference type="ARBA" id="ARBA00023002"/>
    </source>
</evidence>
<dbReference type="EMBL" id="WLCI01000003">
    <property type="protein sequence ID" value="MTB94138.1"/>
    <property type="molecule type" value="Genomic_DNA"/>
</dbReference>
<dbReference type="PANTHER" id="PTHR42760:SF123">
    <property type="entry name" value="OXIDOREDUCTASE"/>
    <property type="match status" value="1"/>
</dbReference>
<dbReference type="GO" id="GO:0030497">
    <property type="term" value="P:fatty acid elongation"/>
    <property type="evidence" value="ECO:0007669"/>
    <property type="project" value="TreeGrafter"/>
</dbReference>
<dbReference type="InterPro" id="IPR002347">
    <property type="entry name" value="SDR_fam"/>
</dbReference>
<dbReference type="InterPro" id="IPR036291">
    <property type="entry name" value="NAD(P)-bd_dom_sf"/>
</dbReference>
<keyword evidence="5" id="KW-1185">Reference proteome</keyword>
<evidence type="ECO:0000256" key="1">
    <source>
        <dbReference type="ARBA" id="ARBA00006484"/>
    </source>
</evidence>
<feature type="domain" description="Ketoreductase" evidence="3">
    <location>
        <begin position="12"/>
        <end position="188"/>
    </location>
</feature>
<gene>
    <name evidence="4" type="ORF">GGQ22_03495</name>
</gene>
<dbReference type="FunFam" id="3.40.50.720:FF:000084">
    <property type="entry name" value="Short-chain dehydrogenase reductase"/>
    <property type="match status" value="1"/>
</dbReference>
<dbReference type="PRINTS" id="PR00081">
    <property type="entry name" value="GDHRDH"/>
</dbReference>
<reference evidence="4 5" key="1">
    <citation type="submission" date="2019-10" db="EMBL/GenBank/DDBJ databases">
        <title>Nocardioides novel species isolated from the excrement of Marmot.</title>
        <authorList>
            <person name="Zhang G."/>
        </authorList>
    </citation>
    <scope>NUCLEOTIDE SEQUENCE [LARGE SCALE GENOMIC DNA]</scope>
    <source>
        <strain evidence="5">zg-579</strain>
    </source>
</reference>
<dbReference type="SMART" id="SM00822">
    <property type="entry name" value="PKS_KR"/>
    <property type="match status" value="1"/>
</dbReference>
<dbReference type="InterPro" id="IPR020904">
    <property type="entry name" value="Sc_DH/Rdtase_CS"/>
</dbReference>
<accession>A0A6I3J9J2</accession>
<protein>
    <submittedName>
        <fullName evidence="4">SDR family oxidoreductase</fullName>
    </submittedName>
</protein>
<dbReference type="CDD" id="cd05233">
    <property type="entry name" value="SDR_c"/>
    <property type="match status" value="1"/>
</dbReference>
<dbReference type="InterPro" id="IPR057326">
    <property type="entry name" value="KR_dom"/>
</dbReference>
<sequence>MTAAVSGEFAGRVALVTGAARGIGQAVAEHLAERGAVLALADVTPLDAWEHDLGAGGDGHTRHVVDVRSTASCRAAVAEVLERHGRLDHLVNNAGIVRRAPASEMSEEDFTDVLDINLTGTFRMSQAAYPALRETSGTVVNLGSTNGHIAVANSAGYCVSKAGVMHLARVLALEWAADGIRVNAVGPTIVPTAMTDDVRGDADYMQDKLASIPAGRMATADDVAQTIGYLLGGASAMVTGQTIFVDGGVTIH</sequence>
<dbReference type="AlphaFoldDB" id="A0A6I3J9J2"/>
<organism evidence="4 5">
    <name type="scientific">Nocardioides marmotae</name>
    <dbReference type="NCBI Taxonomy" id="2663857"/>
    <lineage>
        <taxon>Bacteria</taxon>
        <taxon>Bacillati</taxon>
        <taxon>Actinomycetota</taxon>
        <taxon>Actinomycetes</taxon>
        <taxon>Propionibacteriales</taxon>
        <taxon>Nocardioidaceae</taxon>
        <taxon>Nocardioides</taxon>
    </lineage>
</organism>
<comment type="caution">
    <text evidence="4">The sequence shown here is derived from an EMBL/GenBank/DDBJ whole genome shotgun (WGS) entry which is preliminary data.</text>
</comment>
<evidence type="ECO:0000259" key="3">
    <source>
        <dbReference type="SMART" id="SM00822"/>
    </source>
</evidence>
<dbReference type="Gene3D" id="3.40.50.720">
    <property type="entry name" value="NAD(P)-binding Rossmann-like Domain"/>
    <property type="match status" value="1"/>
</dbReference>
<dbReference type="PROSITE" id="PS00061">
    <property type="entry name" value="ADH_SHORT"/>
    <property type="match status" value="1"/>
</dbReference>
<dbReference type="Proteomes" id="UP000433406">
    <property type="component" value="Unassembled WGS sequence"/>
</dbReference>
<dbReference type="PANTHER" id="PTHR42760">
    <property type="entry name" value="SHORT-CHAIN DEHYDROGENASES/REDUCTASES FAMILY MEMBER"/>
    <property type="match status" value="1"/>
</dbReference>
<name>A0A6I3J9J2_9ACTN</name>
<evidence type="ECO:0000313" key="4">
    <source>
        <dbReference type="EMBL" id="MTB94138.1"/>
    </source>
</evidence>
<proteinExistence type="inferred from homology"/>
<comment type="similarity">
    <text evidence="1">Belongs to the short-chain dehydrogenases/reductases (SDR) family.</text>
</comment>
<dbReference type="SUPFAM" id="SSF51735">
    <property type="entry name" value="NAD(P)-binding Rossmann-fold domains"/>
    <property type="match status" value="1"/>
</dbReference>
<dbReference type="PRINTS" id="PR00080">
    <property type="entry name" value="SDRFAMILY"/>
</dbReference>
<evidence type="ECO:0000313" key="5">
    <source>
        <dbReference type="Proteomes" id="UP000433406"/>
    </source>
</evidence>
<dbReference type="GO" id="GO:0016616">
    <property type="term" value="F:oxidoreductase activity, acting on the CH-OH group of donors, NAD or NADP as acceptor"/>
    <property type="evidence" value="ECO:0007669"/>
    <property type="project" value="TreeGrafter"/>
</dbReference>
<dbReference type="RefSeq" id="WP_154613889.1">
    <property type="nucleotide sequence ID" value="NZ_CP053660.1"/>
</dbReference>
<keyword evidence="2" id="KW-0560">Oxidoreductase</keyword>
<dbReference type="Pfam" id="PF13561">
    <property type="entry name" value="adh_short_C2"/>
    <property type="match status" value="1"/>
</dbReference>